<reference evidence="1" key="2">
    <citation type="submission" date="2022-06" db="UniProtKB">
        <authorList>
            <consortium name="EnsemblMetazoa"/>
        </authorList>
    </citation>
    <scope>IDENTIFICATION</scope>
    <source>
        <strain evidence="1">PS312</strain>
    </source>
</reference>
<dbReference type="AlphaFoldDB" id="A0A2A6C489"/>
<proteinExistence type="predicted"/>
<reference evidence="2" key="1">
    <citation type="journal article" date="2008" name="Nat. Genet.">
        <title>The Pristionchus pacificus genome provides a unique perspective on nematode lifestyle and parasitism.</title>
        <authorList>
            <person name="Dieterich C."/>
            <person name="Clifton S.W."/>
            <person name="Schuster L.N."/>
            <person name="Chinwalla A."/>
            <person name="Delehaunty K."/>
            <person name="Dinkelacker I."/>
            <person name="Fulton L."/>
            <person name="Fulton R."/>
            <person name="Godfrey J."/>
            <person name="Minx P."/>
            <person name="Mitreva M."/>
            <person name="Roeseler W."/>
            <person name="Tian H."/>
            <person name="Witte H."/>
            <person name="Yang S.P."/>
            <person name="Wilson R.K."/>
            <person name="Sommer R.J."/>
        </authorList>
    </citation>
    <scope>NUCLEOTIDE SEQUENCE [LARGE SCALE GENOMIC DNA]</scope>
    <source>
        <strain evidence="2">PS312</strain>
    </source>
</reference>
<dbReference type="PANTHER" id="PTHR47521:SF18">
    <property type="entry name" value="G PROTEIN-COUPLED RECEPTOR-RELATED"/>
    <property type="match status" value="1"/>
</dbReference>
<gene>
    <name evidence="1" type="primary">WBGene00278980</name>
</gene>
<organism evidence="1 2">
    <name type="scientific">Pristionchus pacificus</name>
    <name type="common">Parasitic nematode worm</name>
    <dbReference type="NCBI Taxonomy" id="54126"/>
    <lineage>
        <taxon>Eukaryota</taxon>
        <taxon>Metazoa</taxon>
        <taxon>Ecdysozoa</taxon>
        <taxon>Nematoda</taxon>
        <taxon>Chromadorea</taxon>
        <taxon>Rhabditida</taxon>
        <taxon>Rhabditina</taxon>
        <taxon>Diplogasteromorpha</taxon>
        <taxon>Diplogasteroidea</taxon>
        <taxon>Neodiplogasteridae</taxon>
        <taxon>Pristionchus</taxon>
    </lineage>
</organism>
<dbReference type="PANTHER" id="PTHR47521">
    <property type="entry name" value="SERPENTINE RECEPTOR, CLASS E (EPSILON)-RELATED"/>
    <property type="match status" value="1"/>
</dbReference>
<accession>A0A8R1UU45</accession>
<protein>
    <submittedName>
        <fullName evidence="1">Uncharacterized protein</fullName>
    </submittedName>
</protein>
<evidence type="ECO:0000313" key="2">
    <source>
        <dbReference type="Proteomes" id="UP000005239"/>
    </source>
</evidence>
<dbReference type="Proteomes" id="UP000005239">
    <property type="component" value="Unassembled WGS sequence"/>
</dbReference>
<name>A0A2A6C489_PRIPA</name>
<accession>A0A2A6C489</accession>
<dbReference type="EnsemblMetazoa" id="PPA40611.1">
    <property type="protein sequence ID" value="PPA40611.1"/>
    <property type="gene ID" value="WBGene00278980"/>
</dbReference>
<sequence>MLSVSVLQFLNNVPVIPIIQILINACAFACCLFVFAVIRSTQLHSNCRLHFTVWSLFLFAFASDTVVNALSFFSSHGYLAESTVDSPARTYALQILVGSIHVSVSMEILIGLERALSASNPQRYYDQKLLEKTTILLVVVTTVSLSALIGYITFGASIVLSAIIFFFSELLAITVNTIAMKYCRKKEMESFGIDSLNARYQVRESADMASAMKPALVIAFLLKSSAAIFIVILCIGRSSDGRAVILHSFNWGIIESLCATVVEILLNIQLIRKHRRLRQNVVKILKKLWRPKHSANRSFVHIAPKCSEKDLYFDDLKRLWE</sequence>
<dbReference type="InterPro" id="IPR052860">
    <property type="entry name" value="NRL-GPCR1"/>
</dbReference>
<keyword evidence="2" id="KW-1185">Reference proteome</keyword>
<evidence type="ECO:0000313" key="1">
    <source>
        <dbReference type="EnsemblMetazoa" id="PPA40611.1"/>
    </source>
</evidence>